<comment type="function">
    <text evidence="1">Crystallins are the dominant structural components of the vertebrate eye lens.</text>
</comment>
<sequence length="2617" mass="288886">MEKGKKSGLRKLSWLFSKTRSGDVYNEVTMDTSHDSRSRSVDDLEEVIEIPSNELCSPKDLEEPSSPAETKKKSFGSWKLKKSKRKTWNHISTSPPSSPGLSEKSNRSYESQDSEEVQSSSMASSSQEGTEGTSFCQRELPLPLEENVEHLQGSVTQTHESRAQPTESPKKDGTKKPVLGKIGNLFNSNRKRQGKSIPDSPTSPTNEKTGTTTRTTERKRASGTVGTKAPNQENTTSPTEAVLGNISRQLFQEGDSPSVSPSGNPITNGNFDNGLSNLQQISENNPPGVESKASVSSTESPVNASLDKNKSHSARPEKQSSAERSGRTFSNLAVRRQSSSDSESTKNSCRKHQSFLQESSVNKEESPRAQPKKNTKLSSKATDSKPEKPVPAVDSVEAPQTAKLSVGTALKNNIKDGERLQPQEASDDSNRLNKTVNVVSAAPHQASSDQEYYPISQTENLNGQKLDESKCGAKVLAFDIYLAKVTETNSPTQPENCSNGETMEKSPNNRKTSRKRRSLKSQSSQNGEKKTENTMLDEQNTDLTFNFEAVTEDVIISESKGKPVPLSPDTNEPLSANQDVRAGANHKLSPKGESDKCKQQHPASSPMRKKKEKENQSGSIPASPTARKAHGSLFKSQPGTPAKATEGNYSVLVSTTKAAYVEKASVPGSSAGSSGEDCMTVSCENAGAFTSQTAGALSEDRRTLSDNTDGEQTPLPLDGSTPPSSEFNNINLTTSLSSPDISKPTITTKLNIAPKPKNVELPIKSKLSSSAENLKEPTNGQAIYKGNTATKICLFENKKTSQKQIDFYATKSISQPKKYVERAKLNFGKTPKGKDTLLAGKQVTELKSPDAKKIENILTEIKAKKEAVRPDYGNNKLEHKGNTENNLLEQMLMDDSKKDLDTSKFSDASEAESDGKLRHISDSSLVSVNEDTLDCSVHFNEATAQLPTKANLGSSHLDSGLEEKYKTGMGNSNTNITAQTNLEETEQKSSSFLEKYSTPLLENVNFPASQTEKVQINDNKEGKDVSKKLPPADSVKVNTKSKTHLSENRKKAEEIKTVSVNSQNNAPICTEQNNLEKHNELVKKNDLVNQTNQLIFVSSDSKLQPSINDVQVSHPESKSLLNTELLDITSHKQVEKQTENSLLGEDIVADALCQTQEENQNSSELSETNNEILQTNTTGMPQDKNLNTDLQKEANIPEFQTGTDWKNYEADLSAKGDNVSQTGCTTGTPHKPQEQNVSTDLEKEVSVLHTETAKAFYEDNSAIEIISQTICEPHMTHTVQEGTVSIVSHEESPMSVVHPQSTENIHEDKSVTGNNDGHINNISDTSHTQHEENQCAVLQKETNGQILDPEIPEKVCEDDMSVLGDNASQINSTTGTARATQVENLSTVSQKETKLPVLHPVPTEEVHENVSHKSTMANNDEYNTDTQETPHTPQEVKQNIVLPKENNVVNLYPETAMEIMPKFVKNEGDLLVQSGLDFRKQQKDTTHGVTVLSIKDDVAYEHNAFANVSQLSENVANTEVAKKHSVDSANSEKVEVIKELHPANEIDKKMSEKAVDPSVPISYQNGCVGGTESLSNVALQCATGTEEQFKTFQISPERSDDGILDSSSDMEQFAETIRKLESPITMPQKRKKTRAPKSPSPYYGLPPIHEDFLEKILDSETFSFGLGRKEKNIAPLSLFKLQSKETAEILRPKRASTEQSLLLKSLKPTRETVLKPQETCDKENADVTDFAVKRSRIESMYTGSKASVSRSEENIFSPTVTTVSSITTSFATDNKDCASMENSTDFRTTDSLNTSQASEKGSKWNSEISESLGLESEDKLHGGFLPLSFPDIMENNLQTSAALQLSHHSEVQLPAAINPSSSIENVFPKTLLENTDSLNSDSSAKNISDVFYFKGVAPDPVFPNTGSLAFSGKGVEKINPRPGKIVIFSEPNCEGTIFEIFSDVADCSSWELSPTIGIKTIRGCWILYEQPNFEGRSIALEEGDLELSNPWGEEDSEAEENLTPTVIGSLRLVVKDYRVCQIDLFTEPDGLGSMTSYMDDAEELQVYGRLQRTCSIKVHWGVWLVYEEPGFQGIPFIIEPGEYPNLSFWNTMEAYIGSLRPLKMGCRKVEIPYEPKIIIYEKPLFEGRQIELEKEVLKLTDLENVEGDEEQEVAPFTTAGSLKVISGLWVGYEKPGFEGHQYLFEEGDYEEWSQWGGFDGLLQSLRPILSDFSTPHMTMYSEKDFDEKAPNINVLGIISNMDETGFGVNTQSIHVRSGVWVAYETPDFTGEQYILEKGMYSHFGAWGAKDFRISSVQPIVMDAVENSRGGFKVQLFSEPDFKGSTHIFEGDVNSIEDLFTTKSCKVFSGRWAAYDKVEFSGNLWVLEEGSYPSLCAMGCQQDTAILSLQMINYEFSEPSIFLYGKQNFQGRKVKLSTETTNLQAMGYSPDLLSAEVLGGIWVLYEYSNYRGRQIILSPSKIADWRTFSKWNMIGSLRPLQQKRIYFKLRNKDNGMFLSTNGNLTDIKLLRIQVMEDTGAEDQIWAYQDGIIRCRIAEDCTFATAGSLISAGNKLGLTLEQAGASMHWNISSDGRIYHRSKPNLVLDIKGGSQYDQQHIILNPFTEGKLTQLWEVCVL</sequence>
<dbReference type="OMA" id="GRHINNI"/>
<dbReference type="RefSeq" id="XP_004914607.2">
    <property type="nucleotide sequence ID" value="XM_004914550.4"/>
</dbReference>
<comment type="subunit">
    <text evidence="3">Monomer.</text>
</comment>
<evidence type="ECO:0000259" key="7">
    <source>
        <dbReference type="PROSITE" id="PS50915"/>
    </source>
</evidence>
<dbReference type="PANTHER" id="PTHR11818">
    <property type="entry name" value="BETA/GAMMA CRYSTALLIN"/>
    <property type="match status" value="1"/>
</dbReference>
<gene>
    <name evidence="8 10 11" type="primary">crybg1</name>
</gene>
<proteinExistence type="inferred from homology"/>
<dbReference type="SUPFAM" id="SSF49695">
    <property type="entry name" value="gamma-Crystallin-like"/>
    <property type="match status" value="3"/>
</dbReference>
<evidence type="ECO:0000313" key="10">
    <source>
        <dbReference type="RefSeq" id="XP_004914607.2"/>
    </source>
</evidence>
<feature type="compositionally biased region" description="Polar residues" evidence="6">
    <location>
        <begin position="721"/>
        <end position="743"/>
    </location>
</feature>
<dbReference type="Proteomes" id="UP000008143">
    <property type="component" value="Chromosome 5"/>
</dbReference>
<feature type="region of interest" description="Disordered" evidence="6">
    <location>
        <begin position="1781"/>
        <end position="1804"/>
    </location>
</feature>
<feature type="compositionally biased region" description="Polar residues" evidence="6">
    <location>
        <begin position="246"/>
        <end position="285"/>
    </location>
</feature>
<dbReference type="AGR" id="Xenbase:XB-GENE-989534"/>
<evidence type="ECO:0000256" key="6">
    <source>
        <dbReference type="SAM" id="MobiDB-lite"/>
    </source>
</evidence>
<evidence type="ECO:0000313" key="11">
    <source>
        <dbReference type="Xenbase" id="XB-GENE-989534"/>
    </source>
</evidence>
<dbReference type="Xenbase" id="XB-GENE-989534">
    <property type="gene designation" value="crybg1"/>
</dbReference>
<reference evidence="8" key="1">
    <citation type="journal article" date="2010" name="Science">
        <title>The genome of the Western clawed frog Xenopus tropicalis.</title>
        <authorList>
            <person name="Hellsten U."/>
            <person name="Harland R.M."/>
            <person name="Gilchrist M.J."/>
            <person name="Hendrix D."/>
            <person name="Jurka J."/>
            <person name="Kapitonov V."/>
            <person name="Ovcharenko I."/>
            <person name="Putnam N.H."/>
            <person name="Shu S."/>
            <person name="Taher L."/>
            <person name="Blitz I.L."/>
            <person name="Blumberg B."/>
            <person name="Dichmann D.S."/>
            <person name="Dubchak I."/>
            <person name="Amaya E."/>
            <person name="Detter J.C."/>
            <person name="Fletcher R."/>
            <person name="Gerhard D.S."/>
            <person name="Goodstein D."/>
            <person name="Graves T."/>
            <person name="Grigoriev I.V."/>
            <person name="Grimwood J."/>
            <person name="Kawashima T."/>
            <person name="Lindquist E."/>
            <person name="Lucas S.M."/>
            <person name="Mead P.E."/>
            <person name="Mitros T."/>
            <person name="Ogino H."/>
            <person name="Ohta Y."/>
            <person name="Poliakov A.V."/>
            <person name="Pollet N."/>
            <person name="Robert J."/>
            <person name="Salamov A."/>
            <person name="Sater A.K."/>
            <person name="Schmutz J."/>
            <person name="Terry A."/>
            <person name="Vize P.D."/>
            <person name="Warren W.C."/>
            <person name="Wells D."/>
            <person name="Wills A."/>
            <person name="Wilson R.K."/>
            <person name="Zimmerman L.B."/>
            <person name="Zorn A.M."/>
            <person name="Grainger R."/>
            <person name="Grammer T."/>
            <person name="Khokha M.K."/>
            <person name="Richardson P.M."/>
            <person name="Rokhsar D.S."/>
        </authorList>
    </citation>
    <scope>NUCLEOTIDE SEQUENCE [LARGE SCALE GENOMIC DNA]</scope>
    <source>
        <strain evidence="8">Nigerian</strain>
    </source>
</reference>
<accession>A0A803JDJ1</accession>
<feature type="region of interest" description="Disordered" evidence="6">
    <location>
        <begin position="49"/>
        <end position="456"/>
    </location>
</feature>
<reference evidence="8" key="2">
    <citation type="submission" date="2021-03" db="UniProtKB">
        <authorList>
            <consortium name="Ensembl"/>
        </authorList>
    </citation>
    <scope>IDENTIFICATION</scope>
</reference>
<feature type="compositionally biased region" description="Polar residues" evidence="6">
    <location>
        <begin position="486"/>
        <end position="501"/>
    </location>
</feature>
<dbReference type="PROSITE" id="PS50915">
    <property type="entry name" value="CRYSTALLIN_BETA_GAMMA"/>
    <property type="match status" value="7"/>
</dbReference>
<feature type="domain" description="Beta/gamma crystallin 'Greek key'" evidence="7">
    <location>
        <begin position="2258"/>
        <end position="2300"/>
    </location>
</feature>
<evidence type="ECO:0000313" key="8">
    <source>
        <dbReference type="Ensembl" id="ENSXETP00000105967"/>
    </source>
</evidence>
<evidence type="ECO:0000256" key="5">
    <source>
        <dbReference type="ARBA" id="ARBA00022737"/>
    </source>
</evidence>
<keyword evidence="5" id="KW-0677">Repeat</keyword>
<reference evidence="10" key="3">
    <citation type="submission" date="2025-04" db="UniProtKB">
        <authorList>
            <consortium name="RefSeq"/>
        </authorList>
    </citation>
    <scope>IDENTIFICATION</scope>
    <source>
        <strain evidence="10">Nigerian</strain>
        <tissue evidence="10">Liver and blood</tissue>
    </source>
</reference>
<dbReference type="PANTHER" id="PTHR11818:SF2">
    <property type="entry name" value="BETA_GAMMA CRYSTALLIN DOMAIN-CONTAINING PROTEIN 1"/>
    <property type="match status" value="1"/>
</dbReference>
<evidence type="ECO:0000313" key="9">
    <source>
        <dbReference type="Proteomes" id="UP000008143"/>
    </source>
</evidence>
<organism evidence="8">
    <name type="scientific">Xenopus tropicalis</name>
    <name type="common">Western clawed frog</name>
    <name type="synonym">Silurana tropicalis</name>
    <dbReference type="NCBI Taxonomy" id="8364"/>
    <lineage>
        <taxon>Eukaryota</taxon>
        <taxon>Metazoa</taxon>
        <taxon>Chordata</taxon>
        <taxon>Craniata</taxon>
        <taxon>Vertebrata</taxon>
        <taxon>Euteleostomi</taxon>
        <taxon>Amphibia</taxon>
        <taxon>Batrachia</taxon>
        <taxon>Anura</taxon>
        <taxon>Pipoidea</taxon>
        <taxon>Pipidae</taxon>
        <taxon>Xenopodinae</taxon>
        <taxon>Xenopus</taxon>
        <taxon>Silurana</taxon>
    </lineage>
</organism>
<keyword evidence="9" id="KW-1185">Reference proteome</keyword>
<feature type="compositionally biased region" description="Polar residues" evidence="6">
    <location>
        <begin position="229"/>
        <end position="239"/>
    </location>
</feature>
<feature type="compositionally biased region" description="Basic and acidic residues" evidence="6">
    <location>
        <begin position="1018"/>
        <end position="1027"/>
    </location>
</feature>
<evidence type="ECO:0000256" key="2">
    <source>
        <dbReference type="ARBA" id="ARBA00009646"/>
    </source>
</evidence>
<evidence type="ECO:0000256" key="3">
    <source>
        <dbReference type="ARBA" id="ARBA00011245"/>
    </source>
</evidence>
<feature type="compositionally biased region" description="Polar residues" evidence="6">
    <location>
        <begin position="1218"/>
        <end position="1239"/>
    </location>
</feature>
<feature type="compositionally biased region" description="Polar residues" evidence="6">
    <location>
        <begin position="327"/>
        <end position="347"/>
    </location>
</feature>
<dbReference type="Ensembl" id="ENSXETT00000108602">
    <property type="protein sequence ID" value="ENSXETP00000105967"/>
    <property type="gene ID" value="ENSXETG00000019268"/>
</dbReference>
<feature type="domain" description="Beta/gamma crystallin 'Greek key'" evidence="7">
    <location>
        <begin position="2115"/>
        <end position="2166"/>
    </location>
</feature>
<dbReference type="Gene3D" id="2.80.10.50">
    <property type="match status" value="1"/>
</dbReference>
<name>A0A803JDJ1_XENTR</name>
<feature type="domain" description="Beta/gamma crystallin 'Greek key'" evidence="7">
    <location>
        <begin position="2167"/>
        <end position="2209"/>
    </location>
</feature>
<feature type="domain" description="Beta/gamma crystallin 'Greek key'" evidence="7">
    <location>
        <begin position="2349"/>
        <end position="2392"/>
    </location>
</feature>
<feature type="compositionally biased region" description="Basic residues" evidence="6">
    <location>
        <begin position="79"/>
        <end position="88"/>
    </location>
</feature>
<dbReference type="InterPro" id="IPR011024">
    <property type="entry name" value="G_crystallin-like"/>
</dbReference>
<dbReference type="GO" id="GO:0005212">
    <property type="term" value="F:structural constituent of eye lens"/>
    <property type="evidence" value="ECO:0007669"/>
    <property type="project" value="UniProtKB-KW"/>
</dbReference>
<feature type="region of interest" description="Disordered" evidence="6">
    <location>
        <begin position="1217"/>
        <end position="1239"/>
    </location>
</feature>
<comment type="similarity">
    <text evidence="2">Belongs to the beta/gamma-crystallin family.</text>
</comment>
<feature type="compositionally biased region" description="Polar residues" evidence="6">
    <location>
        <begin position="445"/>
        <end position="456"/>
    </location>
</feature>
<feature type="compositionally biased region" description="Basic and acidic residues" evidence="6">
    <location>
        <begin position="307"/>
        <end position="326"/>
    </location>
</feature>
<dbReference type="Pfam" id="PF00652">
    <property type="entry name" value="Ricin_B_lectin"/>
    <property type="match status" value="1"/>
</dbReference>
<dbReference type="GeneTree" id="ENSGT00940000155695"/>
<dbReference type="SMART" id="SM00458">
    <property type="entry name" value="RICIN"/>
    <property type="match status" value="1"/>
</dbReference>
<feature type="compositionally biased region" description="Polar residues" evidence="6">
    <location>
        <begin position="153"/>
        <end position="167"/>
    </location>
</feature>
<dbReference type="Bgee" id="ENSXETG00000019268">
    <property type="expression patterns" value="Expressed in embryo and 15 other cell types or tissues"/>
</dbReference>
<feature type="compositionally biased region" description="Low complexity" evidence="6">
    <location>
        <begin position="205"/>
        <end position="214"/>
    </location>
</feature>
<feature type="region of interest" description="Disordered" evidence="6">
    <location>
        <begin position="1009"/>
        <end position="1051"/>
    </location>
</feature>
<protein>
    <submittedName>
        <fullName evidence="10">Beta/gamma crystallin domain-containing protein 1 isoform X1</fullName>
    </submittedName>
    <submittedName>
        <fullName evidence="8">Crystallin beta-gamma domain-containing 1</fullName>
    </submittedName>
</protein>
<evidence type="ECO:0000256" key="1">
    <source>
        <dbReference type="ARBA" id="ARBA00003689"/>
    </source>
</evidence>
<feature type="compositionally biased region" description="Polar residues" evidence="6">
    <location>
        <begin position="293"/>
        <end position="303"/>
    </location>
</feature>
<dbReference type="OrthoDB" id="8823304at2759"/>
<dbReference type="GeneID" id="100491164"/>
<feature type="compositionally biased region" description="Polar residues" evidence="6">
    <location>
        <begin position="533"/>
        <end position="544"/>
    </location>
</feature>
<feature type="region of interest" description="Disordered" evidence="6">
    <location>
        <begin position="556"/>
        <end position="645"/>
    </location>
</feature>
<dbReference type="PRINTS" id="PR01367">
    <property type="entry name" value="BGCRYSTALLIN"/>
</dbReference>
<dbReference type="SUPFAM" id="SSF50370">
    <property type="entry name" value="Ricin B-like lectins"/>
    <property type="match status" value="1"/>
</dbReference>
<feature type="region of interest" description="Disordered" evidence="6">
    <location>
        <begin position="485"/>
        <end position="544"/>
    </location>
</feature>
<feature type="compositionally biased region" description="Low complexity" evidence="6">
    <location>
        <begin position="117"/>
        <end position="128"/>
    </location>
</feature>
<feature type="domain" description="Beta/gamma crystallin 'Greek key'" evidence="7">
    <location>
        <begin position="2439"/>
        <end position="2480"/>
    </location>
</feature>
<feature type="domain" description="Beta/gamma crystallin 'Greek key'" evidence="7">
    <location>
        <begin position="2061"/>
        <end position="2103"/>
    </location>
</feature>
<dbReference type="InterPro" id="IPR050252">
    <property type="entry name" value="Beta/Gamma-Crystallin"/>
</dbReference>
<dbReference type="Pfam" id="PF00030">
    <property type="entry name" value="Crystall"/>
    <property type="match status" value="6"/>
</dbReference>
<feature type="region of interest" description="Disordered" evidence="6">
    <location>
        <begin position="692"/>
        <end position="743"/>
    </location>
</feature>
<dbReference type="Gene3D" id="2.60.20.10">
    <property type="entry name" value="Crystallins"/>
    <property type="match status" value="6"/>
</dbReference>
<evidence type="ECO:0000256" key="4">
    <source>
        <dbReference type="ARBA" id="ARBA00022613"/>
    </source>
</evidence>
<dbReference type="PROSITE" id="PS50231">
    <property type="entry name" value="RICIN_B_LECTIN"/>
    <property type="match status" value="1"/>
</dbReference>
<dbReference type="InterPro" id="IPR001064">
    <property type="entry name" value="Beta/gamma_crystallin"/>
</dbReference>
<dbReference type="InterPro" id="IPR000772">
    <property type="entry name" value="Ricin_B_lectin"/>
</dbReference>
<dbReference type="SMART" id="SM00247">
    <property type="entry name" value="XTALbg"/>
    <property type="match status" value="6"/>
</dbReference>
<feature type="domain" description="Beta/gamma crystallin 'Greek key'" evidence="7">
    <location>
        <begin position="1963"/>
        <end position="2014"/>
    </location>
</feature>
<feature type="compositionally biased region" description="Polar residues" evidence="6">
    <location>
        <begin position="568"/>
        <end position="578"/>
    </location>
</feature>
<dbReference type="InterPro" id="IPR035992">
    <property type="entry name" value="Ricin_B-like_lectins"/>
</dbReference>
<keyword evidence="4" id="KW-0273">Eye lens protein</keyword>
<dbReference type="CTD" id="202"/>